<feature type="compositionally biased region" description="Basic and acidic residues" evidence="1">
    <location>
        <begin position="83"/>
        <end position="93"/>
    </location>
</feature>
<feature type="region of interest" description="Disordered" evidence="1">
    <location>
        <begin position="271"/>
        <end position="302"/>
    </location>
</feature>
<dbReference type="AlphaFoldDB" id="A0A8H4L7V1"/>
<keyword evidence="3" id="KW-1185">Reference proteome</keyword>
<proteinExistence type="predicted"/>
<feature type="region of interest" description="Disordered" evidence="1">
    <location>
        <begin position="1"/>
        <end position="27"/>
    </location>
</feature>
<accession>A0A8H4L7V1</accession>
<name>A0A8H4L7V1_9HYPO</name>
<gene>
    <name evidence="2" type="ORF">FALBO_9294</name>
</gene>
<evidence type="ECO:0000313" key="3">
    <source>
        <dbReference type="Proteomes" id="UP000554235"/>
    </source>
</evidence>
<sequence>MTLKEGQELEREEEIAPGIAKPISFNPPTLQGKMYEVEVHQAVEPSARTKPQQLPETSQQFTTLVSRFLLPENAIHSTYPPQGHEEKSKEELRVPPADASGEYNIFNNIKGFQDGVQQTSTFAISGLPLSDVTKIRNTVTPITYDRDLDGDNTCADFGQRVPAGPYVYHRRYLAHERTVNTQGMDVTGAVREDEEGTFGVVISHRSGPTSIEVPVAVYVHLISIEGIEQMKPWPISRDVQYVALSSLHSWTYMCLPPRSHDGANPGMSVGMFKPGPSEEAEEKMKRDTPTGPPMLSREKEGLTLQRYRTQTGEVTGSLARGPLVPCHVKLPDEHKTISMTGENLKFLGPELGMMNITYSAAWQLGRTTAMADTAFVTALSRVRDEILNPGKKRFTETSRTAAVGYKSRTDLLKSLGELLDQVQTLNEPDPPRPQKESNMPSSPNWNVVRRWVLDRKLLVGIPSHFLISDISFLPLESIRFFQIDDVWLDTLIDGALSLGNHVSQHEDKARKIIKDSINDCLRASFPGTDTHPPVPRCGCFIRSSIVKKSPDLIVTVEATDTAAPAILVHKKILYEGFMLCLFSAAPNKSAFNGLRFTQPPHQQTFTAGHDLTDTSLTMKYRRAYTDNNRHYEDKDRHKPVSTPRWNRTKPDEKRGTGFLWEVPNSFTPSDPNPISLRVVHVENLAEDYLQQLKVGMPTGYFNDDTASSALLGYQLNEPPYTVDIDLEEDGTNWPSVGLEDGRY</sequence>
<feature type="region of interest" description="Disordered" evidence="1">
    <location>
        <begin position="75"/>
        <end position="94"/>
    </location>
</feature>
<comment type="caution">
    <text evidence="2">The sequence shown here is derived from an EMBL/GenBank/DDBJ whole genome shotgun (WGS) entry which is preliminary data.</text>
</comment>
<dbReference type="EMBL" id="JAADYS010001286">
    <property type="protein sequence ID" value="KAF4463881.1"/>
    <property type="molecule type" value="Genomic_DNA"/>
</dbReference>
<organism evidence="2 3">
    <name type="scientific">Fusarium albosuccineum</name>
    <dbReference type="NCBI Taxonomy" id="1237068"/>
    <lineage>
        <taxon>Eukaryota</taxon>
        <taxon>Fungi</taxon>
        <taxon>Dikarya</taxon>
        <taxon>Ascomycota</taxon>
        <taxon>Pezizomycotina</taxon>
        <taxon>Sordariomycetes</taxon>
        <taxon>Hypocreomycetidae</taxon>
        <taxon>Hypocreales</taxon>
        <taxon>Nectriaceae</taxon>
        <taxon>Fusarium</taxon>
        <taxon>Fusarium decemcellulare species complex</taxon>
    </lineage>
</organism>
<reference evidence="2 3" key="1">
    <citation type="submission" date="2020-01" db="EMBL/GenBank/DDBJ databases">
        <title>Identification and distribution of gene clusters putatively required for synthesis of sphingolipid metabolism inhibitors in phylogenetically diverse species of the filamentous fungus Fusarium.</title>
        <authorList>
            <person name="Kim H.-S."/>
            <person name="Busman M."/>
            <person name="Brown D.W."/>
            <person name="Divon H."/>
            <person name="Uhlig S."/>
            <person name="Proctor R.H."/>
        </authorList>
    </citation>
    <scope>NUCLEOTIDE SEQUENCE [LARGE SCALE GENOMIC DNA]</scope>
    <source>
        <strain evidence="2 3">NRRL 20459</strain>
    </source>
</reference>
<evidence type="ECO:0000313" key="2">
    <source>
        <dbReference type="EMBL" id="KAF4463881.1"/>
    </source>
</evidence>
<dbReference type="OrthoDB" id="3029913at2759"/>
<evidence type="ECO:0000256" key="1">
    <source>
        <dbReference type="SAM" id="MobiDB-lite"/>
    </source>
</evidence>
<protein>
    <submittedName>
        <fullName evidence="2">Uncharacterized protein</fullName>
    </submittedName>
</protein>
<dbReference type="Proteomes" id="UP000554235">
    <property type="component" value="Unassembled WGS sequence"/>
</dbReference>